<dbReference type="PANTHER" id="PTHR35796:SF3">
    <property type="entry name" value="BHLH DOMAIN-CONTAINING PROTEIN"/>
    <property type="match status" value="1"/>
</dbReference>
<evidence type="ECO:0000256" key="1">
    <source>
        <dbReference type="SAM" id="MobiDB-lite"/>
    </source>
</evidence>
<dbReference type="EnsemblProtists" id="PYU1_T003066">
    <property type="protein sequence ID" value="PYU1_T003066"/>
    <property type="gene ID" value="PYU1_G003062"/>
</dbReference>
<name>K3WDM5_GLOUD</name>
<reference evidence="3" key="2">
    <citation type="submission" date="2010-04" db="EMBL/GenBank/DDBJ databases">
        <authorList>
            <person name="Buell R."/>
            <person name="Hamilton J."/>
            <person name="Hostetler J."/>
        </authorList>
    </citation>
    <scope>NUCLEOTIDE SEQUENCE [LARGE SCALE GENOMIC DNA]</scope>
    <source>
        <strain evidence="3">DAOM:BR144</strain>
    </source>
</reference>
<dbReference type="Proteomes" id="UP000019132">
    <property type="component" value="Unassembled WGS sequence"/>
</dbReference>
<evidence type="ECO:0000313" key="3">
    <source>
        <dbReference type="Proteomes" id="UP000019132"/>
    </source>
</evidence>
<reference evidence="3" key="1">
    <citation type="journal article" date="2010" name="Genome Biol.">
        <title>Genome sequence of the necrotrophic plant pathogen Pythium ultimum reveals original pathogenicity mechanisms and effector repertoire.</title>
        <authorList>
            <person name="Levesque C.A."/>
            <person name="Brouwer H."/>
            <person name="Cano L."/>
            <person name="Hamilton J.P."/>
            <person name="Holt C."/>
            <person name="Huitema E."/>
            <person name="Raffaele S."/>
            <person name="Robideau G.P."/>
            <person name="Thines M."/>
            <person name="Win J."/>
            <person name="Zerillo M.M."/>
            <person name="Beakes G.W."/>
            <person name="Boore J.L."/>
            <person name="Busam D."/>
            <person name="Dumas B."/>
            <person name="Ferriera S."/>
            <person name="Fuerstenberg S.I."/>
            <person name="Gachon C.M."/>
            <person name="Gaulin E."/>
            <person name="Govers F."/>
            <person name="Grenville-Briggs L."/>
            <person name="Horner N."/>
            <person name="Hostetler J."/>
            <person name="Jiang R.H."/>
            <person name="Johnson J."/>
            <person name="Krajaejun T."/>
            <person name="Lin H."/>
            <person name="Meijer H.J."/>
            <person name="Moore B."/>
            <person name="Morris P."/>
            <person name="Phuntmart V."/>
            <person name="Puiu D."/>
            <person name="Shetty J."/>
            <person name="Stajich J.E."/>
            <person name="Tripathy S."/>
            <person name="Wawra S."/>
            <person name="van West P."/>
            <person name="Whitty B.R."/>
            <person name="Coutinho P.M."/>
            <person name="Henrissat B."/>
            <person name="Martin F."/>
            <person name="Thomas P.D."/>
            <person name="Tyler B.M."/>
            <person name="De Vries R.P."/>
            <person name="Kamoun S."/>
            <person name="Yandell M."/>
            <person name="Tisserat N."/>
            <person name="Buell C.R."/>
        </authorList>
    </citation>
    <scope>NUCLEOTIDE SEQUENCE</scope>
    <source>
        <strain evidence="3">DAOM:BR144</strain>
    </source>
</reference>
<dbReference type="PANTHER" id="PTHR35796">
    <property type="entry name" value="HYPOTHETICAL CYTOSOLIC PROTEIN"/>
    <property type="match status" value="1"/>
</dbReference>
<sequence>MTASGDGGDSGAMLAAALSFVDEYESSRASDSDDEALFSLGTVSAAQDEDELAADELFTDVDDLLDLAVPLQSVDDSATGSLLLPLEAPSPLETDAPPAQPAAARNVHQKPKRMDPNKWRNARKQELFYLRSKVTELETQLRGIYRQKKPLSWSSPLRRHARSAEDRIGSRVHFSVPLSATGSSFRPSTASVWKVIANNQSNERARSERENIQLKLVLERQLKFANNLQKLLNKTTATRAIEKCIYRSTGVRNVHPPTANWAADSQIFEYLLAGVPVTYHELDAVLAVIGLAQSEAPRVDAKMLTDESHGQLMEVFGNKVFPFDIHTTGAAVWNHFVSMKERIPHRHYYHTTPKKINVEEGTILENCILDMQLNQMSGRFHIRQILRRYVEKDRMVVIWRACFNPIELSGEPITGVQFVEKGFIVVKRPKSNWANMSLVQTCYIAKPEFTGAMEEKENPLVKAILDFVLSTTAGNITACHQMIENALVEQTLRTSDRVF</sequence>
<organism evidence="2 3">
    <name type="scientific">Globisporangium ultimum (strain ATCC 200006 / CBS 805.95 / DAOM BR144)</name>
    <name type="common">Pythium ultimum</name>
    <dbReference type="NCBI Taxonomy" id="431595"/>
    <lineage>
        <taxon>Eukaryota</taxon>
        <taxon>Sar</taxon>
        <taxon>Stramenopiles</taxon>
        <taxon>Oomycota</taxon>
        <taxon>Peronosporomycetes</taxon>
        <taxon>Pythiales</taxon>
        <taxon>Pythiaceae</taxon>
        <taxon>Globisporangium</taxon>
    </lineage>
</organism>
<dbReference type="InParanoid" id="K3WDM5"/>
<dbReference type="VEuPathDB" id="FungiDB:PYU1_G003062"/>
<protein>
    <recommendedName>
        <fullName evidence="4">M96 mating-specific protein family</fullName>
    </recommendedName>
</protein>
<accession>K3WDM5</accession>
<evidence type="ECO:0008006" key="4">
    <source>
        <dbReference type="Google" id="ProtNLM"/>
    </source>
</evidence>
<keyword evidence="3" id="KW-1185">Reference proteome</keyword>
<feature type="region of interest" description="Disordered" evidence="1">
    <location>
        <begin position="88"/>
        <end position="116"/>
    </location>
</feature>
<dbReference type="AlphaFoldDB" id="K3WDM5"/>
<proteinExistence type="predicted"/>
<dbReference type="HOGENOM" id="CLU_027764_2_2_1"/>
<dbReference type="EMBL" id="GL376628">
    <property type="status" value="NOT_ANNOTATED_CDS"/>
    <property type="molecule type" value="Genomic_DNA"/>
</dbReference>
<reference evidence="2" key="3">
    <citation type="submission" date="2015-02" db="UniProtKB">
        <authorList>
            <consortium name="EnsemblProtists"/>
        </authorList>
    </citation>
    <scope>IDENTIFICATION</scope>
    <source>
        <strain evidence="2">DAOM BR144</strain>
    </source>
</reference>
<evidence type="ECO:0000313" key="2">
    <source>
        <dbReference type="EnsemblProtists" id="PYU1_T003066"/>
    </source>
</evidence>